<feature type="region of interest" description="Disordered" evidence="1">
    <location>
        <begin position="234"/>
        <end position="255"/>
    </location>
</feature>
<sequence>MPRHNVPPQLPRCSLGNGSYYSNQDITILHSVVVAAQEELDHASEPKPLPAAVLFRAYDDVLPVYGVDPDLDHHLSALVFRIGGEQGHGTLLSKFQAILGRMGIVLEFGDDTPSPEASPVFFPSPTSSFRSRLNFDVERIMSESNLNNGSDVTTAALSSADHVLQPGGEIFPEENTEIADTPVGTAMDLKSESKDAGKTSSLDGRRSALAAAFDLWRSRAAANLRQIEGLHDDRPMHNRWAPKESNNGPAEIPGQLKRDDGFYALSDDIITLSQEHHLVQCASRARQIYLASKILNHWADRTAIRLEREAVARRHMIRFRCFRAWSQAPSSRLPAVDRLRASTAVQKLQRAVAYHRSGLSQSASSTAEARSAGLVQQALARWQCRISAHNSLCTSIKRTKLDTASRWREDAWGTQALGHAATAHCADWQSHMAMQKWRARADKSKLSQKVAHHIRTLCLYSNCLDTWSDCAEVKQRSSTYRQRLYLDRAAFAFYVWNLSARAQAVRWRREFLLVESAFNAWSSGAARNTGARSAAHQHHVLDSKTRVCRRLKRLQSERANLTRLHSRAQLYLHGTRLLKVFDLTVRLRKDRTKSRIRRHLMMRYTQISSSRKKRTFLAALDRWKLASERDSRMAQTAQEFDFRRLAAAVQDRKPIPDKVAGKMG</sequence>
<keyword evidence="4" id="KW-1185">Reference proteome</keyword>
<protein>
    <submittedName>
        <fullName evidence="3">Centrin-binding protein Sfi1</fullName>
    </submittedName>
</protein>
<comment type="caution">
    <text evidence="3">The sequence shown here is derived from an EMBL/GenBank/DDBJ whole genome shotgun (WGS) entry which is preliminary data.</text>
</comment>
<evidence type="ECO:0000256" key="1">
    <source>
        <dbReference type="SAM" id="MobiDB-lite"/>
    </source>
</evidence>
<dbReference type="OrthoDB" id="5215300at2759"/>
<dbReference type="Pfam" id="PF08457">
    <property type="entry name" value="Sfi1"/>
    <property type="match status" value="1"/>
</dbReference>
<name>A0A8H4QBH4_9HYPO</name>
<dbReference type="InterPro" id="IPR013665">
    <property type="entry name" value="Sfi1_dom"/>
</dbReference>
<feature type="domain" description="Sfi1 spindle body" evidence="2">
    <location>
        <begin position="275"/>
        <end position="503"/>
    </location>
</feature>
<dbReference type="EMBL" id="JAACLJ010000001">
    <property type="protein sequence ID" value="KAF4594486.1"/>
    <property type="molecule type" value="Genomic_DNA"/>
</dbReference>
<accession>A0A8H4QBH4</accession>
<evidence type="ECO:0000259" key="2">
    <source>
        <dbReference type="Pfam" id="PF08457"/>
    </source>
</evidence>
<proteinExistence type="predicted"/>
<dbReference type="Proteomes" id="UP000562929">
    <property type="component" value="Unassembled WGS sequence"/>
</dbReference>
<dbReference type="AlphaFoldDB" id="A0A8H4QBH4"/>
<organism evidence="3 4">
    <name type="scientific">Ophiocordyceps camponoti-floridani</name>
    <dbReference type="NCBI Taxonomy" id="2030778"/>
    <lineage>
        <taxon>Eukaryota</taxon>
        <taxon>Fungi</taxon>
        <taxon>Dikarya</taxon>
        <taxon>Ascomycota</taxon>
        <taxon>Pezizomycotina</taxon>
        <taxon>Sordariomycetes</taxon>
        <taxon>Hypocreomycetidae</taxon>
        <taxon>Hypocreales</taxon>
        <taxon>Ophiocordycipitaceae</taxon>
        <taxon>Ophiocordyceps</taxon>
    </lineage>
</organism>
<evidence type="ECO:0000313" key="3">
    <source>
        <dbReference type="EMBL" id="KAF4594486.1"/>
    </source>
</evidence>
<gene>
    <name evidence="3" type="ORF">GQ602_000099</name>
</gene>
<reference evidence="3 4" key="1">
    <citation type="journal article" date="2020" name="G3 (Bethesda)">
        <title>Genetic Underpinnings of Host Manipulation by Ophiocordyceps as Revealed by Comparative Transcriptomics.</title>
        <authorList>
            <person name="Will I."/>
            <person name="Das B."/>
            <person name="Trinh T."/>
            <person name="Brachmann A."/>
            <person name="Ohm R.A."/>
            <person name="de Bekker C."/>
        </authorList>
    </citation>
    <scope>NUCLEOTIDE SEQUENCE [LARGE SCALE GENOMIC DNA]</scope>
    <source>
        <strain evidence="3 4">EC05</strain>
    </source>
</reference>
<evidence type="ECO:0000313" key="4">
    <source>
        <dbReference type="Proteomes" id="UP000562929"/>
    </source>
</evidence>